<reference evidence="2" key="1">
    <citation type="submission" date="2021-01" db="EMBL/GenBank/DDBJ databases">
        <title>Whole genome shotgun sequence of Demequina activiva NBRC 110675.</title>
        <authorList>
            <person name="Komaki H."/>
            <person name="Tamura T."/>
        </authorList>
    </citation>
    <scope>NUCLEOTIDE SEQUENCE</scope>
    <source>
        <strain evidence="2">NBRC 110675</strain>
    </source>
</reference>
<accession>A0A919UK71</accession>
<keyword evidence="1" id="KW-1133">Transmembrane helix</keyword>
<dbReference type="EMBL" id="BONR01000003">
    <property type="protein sequence ID" value="GIG55001.1"/>
    <property type="molecule type" value="Genomic_DNA"/>
</dbReference>
<evidence type="ECO:0000313" key="3">
    <source>
        <dbReference type="Proteomes" id="UP000652354"/>
    </source>
</evidence>
<comment type="caution">
    <text evidence="2">The sequence shown here is derived from an EMBL/GenBank/DDBJ whole genome shotgun (WGS) entry which is preliminary data.</text>
</comment>
<evidence type="ECO:0000256" key="1">
    <source>
        <dbReference type="SAM" id="Phobius"/>
    </source>
</evidence>
<keyword evidence="3" id="KW-1185">Reference proteome</keyword>
<dbReference type="Pfam" id="PF10724">
    <property type="entry name" value="DUF2516"/>
    <property type="match status" value="1"/>
</dbReference>
<feature type="transmembrane region" description="Helical" evidence="1">
    <location>
        <begin position="46"/>
        <end position="65"/>
    </location>
</feature>
<sequence>MFGFLQALVVWLISAGALVGSIWALIDAVKYPDSAFVNAGKKSKALWLVLLGVAAVVAFVSMPPLPFGPNLFGFGGGGALGLLGIAAIAVVLYYFVDVRPKVRENNYGGGGRGNRANGGW</sequence>
<keyword evidence="1" id="KW-0812">Transmembrane</keyword>
<dbReference type="AlphaFoldDB" id="A0A919UK71"/>
<keyword evidence="1" id="KW-0472">Membrane</keyword>
<gene>
    <name evidence="2" type="ORF">Dac01nite_17530</name>
</gene>
<organism evidence="2 3">
    <name type="scientific">Demequina activiva</name>
    <dbReference type="NCBI Taxonomy" id="1582364"/>
    <lineage>
        <taxon>Bacteria</taxon>
        <taxon>Bacillati</taxon>
        <taxon>Actinomycetota</taxon>
        <taxon>Actinomycetes</taxon>
        <taxon>Micrococcales</taxon>
        <taxon>Demequinaceae</taxon>
        <taxon>Demequina</taxon>
    </lineage>
</organism>
<dbReference type="Proteomes" id="UP000652354">
    <property type="component" value="Unassembled WGS sequence"/>
</dbReference>
<dbReference type="RefSeq" id="WP_203656041.1">
    <property type="nucleotide sequence ID" value="NZ_BONR01000003.1"/>
</dbReference>
<dbReference type="InterPro" id="IPR019662">
    <property type="entry name" value="DUF2516"/>
</dbReference>
<protein>
    <recommendedName>
        <fullName evidence="4">DUF2516 family protein</fullName>
    </recommendedName>
</protein>
<evidence type="ECO:0000313" key="2">
    <source>
        <dbReference type="EMBL" id="GIG55001.1"/>
    </source>
</evidence>
<name>A0A919UK71_9MICO</name>
<feature type="transmembrane region" description="Helical" evidence="1">
    <location>
        <begin position="6"/>
        <end position="26"/>
    </location>
</feature>
<proteinExistence type="predicted"/>
<evidence type="ECO:0008006" key="4">
    <source>
        <dbReference type="Google" id="ProtNLM"/>
    </source>
</evidence>
<feature type="transmembrane region" description="Helical" evidence="1">
    <location>
        <begin position="71"/>
        <end position="96"/>
    </location>
</feature>